<dbReference type="Proteomes" id="UP001631987">
    <property type="component" value="Unassembled WGS sequence"/>
</dbReference>
<proteinExistence type="predicted"/>
<dbReference type="EMBL" id="JBJVNW010000001">
    <property type="protein sequence ID" value="MFM9515728.1"/>
    <property type="molecule type" value="Genomic_DNA"/>
</dbReference>
<sequence length="62" mass="7112">MSRSVGLREDQRWSEVLATRILQWLPDEPRWYFREQARSHMGPQSKVGASLLAKGATQSAKI</sequence>
<evidence type="ECO:0000313" key="1">
    <source>
        <dbReference type="EMBL" id="MFM9515728.1"/>
    </source>
</evidence>
<organism evidence="1 2">
    <name type="scientific">Pseudomonas monachiensis</name>
    <dbReference type="NCBI Taxonomy" id="3060212"/>
    <lineage>
        <taxon>Bacteria</taxon>
        <taxon>Pseudomonadati</taxon>
        <taxon>Pseudomonadota</taxon>
        <taxon>Gammaproteobacteria</taxon>
        <taxon>Pseudomonadales</taxon>
        <taxon>Pseudomonadaceae</taxon>
        <taxon>Pseudomonas</taxon>
    </lineage>
</organism>
<comment type="caution">
    <text evidence="1">The sequence shown here is derived from an EMBL/GenBank/DDBJ whole genome shotgun (WGS) entry which is preliminary data.</text>
</comment>
<name>A0ABW9H1D7_9PSED</name>
<keyword evidence="2" id="KW-1185">Reference proteome</keyword>
<evidence type="ECO:0000313" key="2">
    <source>
        <dbReference type="Proteomes" id="UP001631987"/>
    </source>
</evidence>
<protein>
    <submittedName>
        <fullName evidence="1">Uncharacterized protein</fullName>
    </submittedName>
</protein>
<gene>
    <name evidence="1" type="ORF">ACKKH4_00510</name>
</gene>
<reference evidence="1 2" key="1">
    <citation type="submission" date="2024-12" db="EMBL/GenBank/DDBJ databases">
        <title>Pseudomonas species isolated from Lotus nodules promote plant growth.</title>
        <authorList>
            <person name="Yu Y.-H."/>
            <person name="Kurtenbach J."/>
            <person name="Crosbie D."/>
            <person name="Brachmann A."/>
            <person name="Marin M."/>
        </authorList>
    </citation>
    <scope>NUCLEOTIDE SEQUENCE [LARGE SCALE GENOMIC DNA]</scope>
    <source>
        <strain evidence="1 2">PLb12A</strain>
    </source>
</reference>
<dbReference type="RefSeq" id="WP_056726590.1">
    <property type="nucleotide sequence ID" value="NZ_CP178857.1"/>
</dbReference>
<accession>A0ABW9H1D7</accession>